<evidence type="ECO:0000256" key="1">
    <source>
        <dbReference type="SAM" id="MobiDB-lite"/>
    </source>
</evidence>
<feature type="region of interest" description="Disordered" evidence="1">
    <location>
        <begin position="57"/>
        <end position="82"/>
    </location>
</feature>
<comment type="caution">
    <text evidence="2">The sequence shown here is derived from an EMBL/GenBank/DDBJ whole genome shotgun (WGS) entry which is preliminary data.</text>
</comment>
<gene>
    <name evidence="2" type="ORF">OVA965_LOCUS16701</name>
    <name evidence="3" type="ORF">TMI583_LOCUS16711</name>
</gene>
<evidence type="ECO:0000313" key="2">
    <source>
        <dbReference type="EMBL" id="CAF1045482.1"/>
    </source>
</evidence>
<accession>A0A8S2DVF4</accession>
<name>A0A8S2DVF4_9BILA</name>
<dbReference type="PANTHER" id="PTHR46601:SF1">
    <property type="entry name" value="ADF-H DOMAIN-CONTAINING PROTEIN"/>
    <property type="match status" value="1"/>
</dbReference>
<dbReference type="EMBL" id="CAJOBA010007829">
    <property type="protein sequence ID" value="CAF3813476.1"/>
    <property type="molecule type" value="Genomic_DNA"/>
</dbReference>
<sequence length="328" mass="37941">MAISPAERMKNYRKRRKRDGSHNILKAKDRIRKNMARSRLPSRRLAELRTKQNINLRKHRAKTPKKLSPVPRKSSFGSKQMRGKAVKQALESLPANKSEQVEIIKAPGRRGKVTVKEDGEKKIYQRRFLLFNLREAYGIFTNANPTIQISRSSFAHLRPPYISIRSSTPHSTCTCIYHENVHLLLKSIYNHIHILKSLDLRPFIELIVCDDETEACMMMKCDTCIDRFDEKITKQIKNEKKNIAWTLWTTSDDGRAIQVDYNGHNFKGKVIVHPYYVTEKVLDDLRVIDILSSVQLPLIRIGYHGVITKPLSKLTMDSLPFMHVILTA</sequence>
<evidence type="ECO:0000313" key="3">
    <source>
        <dbReference type="EMBL" id="CAF3813476.1"/>
    </source>
</evidence>
<proteinExistence type="predicted"/>
<dbReference type="EMBL" id="CAJNOK010007817">
    <property type="protein sequence ID" value="CAF1045482.1"/>
    <property type="molecule type" value="Genomic_DNA"/>
</dbReference>
<feature type="region of interest" description="Disordered" evidence="1">
    <location>
        <begin position="1"/>
        <end position="25"/>
    </location>
</feature>
<dbReference type="AlphaFoldDB" id="A0A8S2DVF4"/>
<reference evidence="2" key="1">
    <citation type="submission" date="2021-02" db="EMBL/GenBank/DDBJ databases">
        <authorList>
            <person name="Nowell W R."/>
        </authorList>
    </citation>
    <scope>NUCLEOTIDE SEQUENCE</scope>
</reference>
<dbReference type="PANTHER" id="PTHR46601">
    <property type="entry name" value="ULP_PROTEASE DOMAIN-CONTAINING PROTEIN"/>
    <property type="match status" value="1"/>
</dbReference>
<organism evidence="2 4">
    <name type="scientific">Didymodactylos carnosus</name>
    <dbReference type="NCBI Taxonomy" id="1234261"/>
    <lineage>
        <taxon>Eukaryota</taxon>
        <taxon>Metazoa</taxon>
        <taxon>Spiralia</taxon>
        <taxon>Gnathifera</taxon>
        <taxon>Rotifera</taxon>
        <taxon>Eurotatoria</taxon>
        <taxon>Bdelloidea</taxon>
        <taxon>Philodinida</taxon>
        <taxon>Philodinidae</taxon>
        <taxon>Didymodactylos</taxon>
    </lineage>
</organism>
<dbReference type="Proteomes" id="UP000682733">
    <property type="component" value="Unassembled WGS sequence"/>
</dbReference>
<evidence type="ECO:0000313" key="4">
    <source>
        <dbReference type="Proteomes" id="UP000677228"/>
    </source>
</evidence>
<dbReference type="Proteomes" id="UP000677228">
    <property type="component" value="Unassembled WGS sequence"/>
</dbReference>
<protein>
    <submittedName>
        <fullName evidence="2">Uncharacterized protein</fullName>
    </submittedName>
</protein>